<dbReference type="RefSeq" id="WP_196044567.1">
    <property type="nucleotide sequence ID" value="NZ_JBFDTA010000018.1"/>
</dbReference>
<proteinExistence type="predicted"/>
<reference evidence="1 2" key="1">
    <citation type="submission" date="2024-05" db="EMBL/GenBank/DDBJ databases">
        <title>Human gut microbiome strain richness.</title>
        <authorList>
            <person name="Chen-Liaw A."/>
        </authorList>
    </citation>
    <scope>NUCLEOTIDE SEQUENCE [LARGE SCALE GENOMIC DNA]</scope>
    <source>
        <strain evidence="1 2">J1100102st1_G3_J1100102_180507</strain>
    </source>
</reference>
<dbReference type="EMBL" id="JBFDTB010000016">
    <property type="protein sequence ID" value="MEW3466512.1"/>
    <property type="molecule type" value="Genomic_DNA"/>
</dbReference>
<accession>A0ABV3MDJ1</accession>
<organism evidence="1 2">
    <name type="scientific">Enterococcus entomosocium</name>
    <dbReference type="NCBI Taxonomy" id="3034352"/>
    <lineage>
        <taxon>Bacteria</taxon>
        <taxon>Bacillati</taxon>
        <taxon>Bacillota</taxon>
        <taxon>Bacilli</taxon>
        <taxon>Lactobacillales</taxon>
        <taxon>Enterococcaceae</taxon>
        <taxon>Enterococcus</taxon>
    </lineage>
</organism>
<keyword evidence="2" id="KW-1185">Reference proteome</keyword>
<comment type="caution">
    <text evidence="1">The sequence shown here is derived from an EMBL/GenBank/DDBJ whole genome shotgun (WGS) entry which is preliminary data.</text>
</comment>
<protein>
    <submittedName>
        <fullName evidence="1">Uncharacterized protein</fullName>
    </submittedName>
</protein>
<dbReference type="Proteomes" id="UP001554047">
    <property type="component" value="Unassembled WGS sequence"/>
</dbReference>
<sequence>MENKRTGLEKVSDGIGLVIQGVVEVFSNVISAVSKVINRMDWERLAKVSGDDRIRKYYAIYIRTNKSRIKKKQVKKIKAILNGG</sequence>
<gene>
    <name evidence="1" type="ORF">AB1I55_10455</name>
</gene>
<evidence type="ECO:0000313" key="1">
    <source>
        <dbReference type="EMBL" id="MEW3466512.1"/>
    </source>
</evidence>
<evidence type="ECO:0000313" key="2">
    <source>
        <dbReference type="Proteomes" id="UP001554047"/>
    </source>
</evidence>
<name>A0ABV3MDJ1_9ENTE</name>